<proteinExistence type="predicted"/>
<feature type="non-terminal residue" evidence="1">
    <location>
        <position position="70"/>
    </location>
</feature>
<keyword evidence="2" id="KW-1185">Reference proteome</keyword>
<protein>
    <submittedName>
        <fullName evidence="1">Uncharacterized protein</fullName>
    </submittedName>
</protein>
<sequence length="70" mass="7982">MRVWISRLIEGITAGVKSESLLDSTKEVELSTNIQSFIGYHITGVKENSYESLIKESAFALLMENYLWIQ</sequence>
<dbReference type="Proteomes" id="UP001295444">
    <property type="component" value="Chromosome 01"/>
</dbReference>
<dbReference type="AlphaFoldDB" id="A0AAD1R3A8"/>
<name>A0AAD1R3A8_PELCU</name>
<reference evidence="1" key="1">
    <citation type="submission" date="2022-03" db="EMBL/GenBank/DDBJ databases">
        <authorList>
            <person name="Alioto T."/>
            <person name="Alioto T."/>
            <person name="Gomez Garrido J."/>
        </authorList>
    </citation>
    <scope>NUCLEOTIDE SEQUENCE</scope>
</reference>
<organism evidence="1 2">
    <name type="scientific">Pelobates cultripes</name>
    <name type="common">Western spadefoot toad</name>
    <dbReference type="NCBI Taxonomy" id="61616"/>
    <lineage>
        <taxon>Eukaryota</taxon>
        <taxon>Metazoa</taxon>
        <taxon>Chordata</taxon>
        <taxon>Craniata</taxon>
        <taxon>Vertebrata</taxon>
        <taxon>Euteleostomi</taxon>
        <taxon>Amphibia</taxon>
        <taxon>Batrachia</taxon>
        <taxon>Anura</taxon>
        <taxon>Pelobatoidea</taxon>
        <taxon>Pelobatidae</taxon>
        <taxon>Pelobates</taxon>
    </lineage>
</organism>
<evidence type="ECO:0000313" key="2">
    <source>
        <dbReference type="Proteomes" id="UP001295444"/>
    </source>
</evidence>
<gene>
    <name evidence="1" type="ORF">PECUL_23A060089</name>
</gene>
<evidence type="ECO:0000313" key="1">
    <source>
        <dbReference type="EMBL" id="CAH2222529.1"/>
    </source>
</evidence>
<dbReference type="EMBL" id="OW240912">
    <property type="protein sequence ID" value="CAH2222529.1"/>
    <property type="molecule type" value="Genomic_DNA"/>
</dbReference>
<accession>A0AAD1R3A8</accession>